<keyword evidence="2" id="KW-0808">Transferase</keyword>
<dbReference type="CDD" id="cd04301">
    <property type="entry name" value="NAT_SF"/>
    <property type="match status" value="1"/>
</dbReference>
<dbReference type="EC" id="2.3.-.-" evidence="2"/>
<organism evidence="2 3">
    <name type="scientific">Aquimarina rubra</name>
    <dbReference type="NCBI Taxonomy" id="1920033"/>
    <lineage>
        <taxon>Bacteria</taxon>
        <taxon>Pseudomonadati</taxon>
        <taxon>Bacteroidota</taxon>
        <taxon>Flavobacteriia</taxon>
        <taxon>Flavobacteriales</taxon>
        <taxon>Flavobacteriaceae</taxon>
        <taxon>Aquimarina</taxon>
    </lineage>
</organism>
<feature type="domain" description="N-acetyltransferase" evidence="1">
    <location>
        <begin position="23"/>
        <end position="189"/>
    </location>
</feature>
<evidence type="ECO:0000313" key="3">
    <source>
        <dbReference type="Proteomes" id="UP001597319"/>
    </source>
</evidence>
<gene>
    <name evidence="2" type="ORF">ACFSR1_13265</name>
</gene>
<proteinExistence type="predicted"/>
<dbReference type="EMBL" id="JBHULE010000019">
    <property type="protein sequence ID" value="MFD2563643.1"/>
    <property type="molecule type" value="Genomic_DNA"/>
</dbReference>
<dbReference type="RefSeq" id="WP_378293246.1">
    <property type="nucleotide sequence ID" value="NZ_JBHULE010000019.1"/>
</dbReference>
<comment type="caution">
    <text evidence="2">The sequence shown here is derived from an EMBL/GenBank/DDBJ whole genome shotgun (WGS) entry which is preliminary data.</text>
</comment>
<keyword evidence="3" id="KW-1185">Reference proteome</keyword>
<evidence type="ECO:0000313" key="2">
    <source>
        <dbReference type="EMBL" id="MFD2563643.1"/>
    </source>
</evidence>
<evidence type="ECO:0000259" key="1">
    <source>
        <dbReference type="PROSITE" id="PS51186"/>
    </source>
</evidence>
<dbReference type="Pfam" id="PF00583">
    <property type="entry name" value="Acetyltransf_1"/>
    <property type="match status" value="1"/>
</dbReference>
<dbReference type="Gene3D" id="3.40.630.30">
    <property type="match status" value="1"/>
</dbReference>
<accession>A0ABW5LFJ7</accession>
<protein>
    <submittedName>
        <fullName evidence="2">GNAT family N-acetyltransferase</fullName>
        <ecNumber evidence="2">2.3.-.-</ecNumber>
    </submittedName>
</protein>
<sequence>MLNKISQLSFFPKTYTTKNNQSIVIRQAVSDDAEPLLKLKLAYLKDTATLPLFANEYPNDIDQEREMIQRYQSEKNSIILAAISENTIIGNLDLTGSWRKKMQHTGVIGMGVHTKWQNQGIGSLLLQSVLSWAQENQLLKVIWLEVYANNSPGVALYKKMKFIQSGVLPNFFMEKGVYIDKIIMSREVNQAQKPLNK</sequence>
<dbReference type="InterPro" id="IPR016181">
    <property type="entry name" value="Acyl_CoA_acyltransferase"/>
</dbReference>
<dbReference type="PANTHER" id="PTHR43415">
    <property type="entry name" value="SPERMIDINE N(1)-ACETYLTRANSFERASE"/>
    <property type="match status" value="1"/>
</dbReference>
<dbReference type="InterPro" id="IPR000182">
    <property type="entry name" value="GNAT_dom"/>
</dbReference>
<dbReference type="GO" id="GO:0016746">
    <property type="term" value="F:acyltransferase activity"/>
    <property type="evidence" value="ECO:0007669"/>
    <property type="project" value="UniProtKB-KW"/>
</dbReference>
<dbReference type="Proteomes" id="UP001597319">
    <property type="component" value="Unassembled WGS sequence"/>
</dbReference>
<dbReference type="PANTHER" id="PTHR43415:SF3">
    <property type="entry name" value="GNAT-FAMILY ACETYLTRANSFERASE"/>
    <property type="match status" value="1"/>
</dbReference>
<keyword evidence="2" id="KW-0012">Acyltransferase</keyword>
<dbReference type="SUPFAM" id="SSF55729">
    <property type="entry name" value="Acyl-CoA N-acyltransferases (Nat)"/>
    <property type="match status" value="1"/>
</dbReference>
<name>A0ABW5LFJ7_9FLAO</name>
<reference evidence="3" key="1">
    <citation type="journal article" date="2019" name="Int. J. Syst. Evol. Microbiol.">
        <title>The Global Catalogue of Microorganisms (GCM) 10K type strain sequencing project: providing services to taxonomists for standard genome sequencing and annotation.</title>
        <authorList>
            <consortium name="The Broad Institute Genomics Platform"/>
            <consortium name="The Broad Institute Genome Sequencing Center for Infectious Disease"/>
            <person name="Wu L."/>
            <person name="Ma J."/>
        </authorList>
    </citation>
    <scope>NUCLEOTIDE SEQUENCE [LARGE SCALE GENOMIC DNA]</scope>
    <source>
        <strain evidence="3">KCTC 52274</strain>
    </source>
</reference>
<dbReference type="PROSITE" id="PS51186">
    <property type="entry name" value="GNAT"/>
    <property type="match status" value="1"/>
</dbReference>